<dbReference type="OrthoDB" id="3345970at2759"/>
<evidence type="ECO:0000256" key="2">
    <source>
        <dbReference type="SAM" id="Phobius"/>
    </source>
</evidence>
<feature type="region of interest" description="Disordered" evidence="1">
    <location>
        <begin position="42"/>
        <end position="63"/>
    </location>
</feature>
<evidence type="ECO:0000313" key="4">
    <source>
        <dbReference type="Proteomes" id="UP000249723"/>
    </source>
</evidence>
<proteinExistence type="predicted"/>
<accession>A0A2X0M8A7</accession>
<name>A0A2X0M8A7_9BASI</name>
<keyword evidence="2" id="KW-1133">Transmembrane helix</keyword>
<protein>
    <submittedName>
        <fullName evidence="3">BZ3500_MvSof-1268-A1-R1_Chr5-3g08325 protein</fullName>
    </submittedName>
</protein>
<evidence type="ECO:0000313" key="3">
    <source>
        <dbReference type="EMBL" id="SCZ92082.1"/>
    </source>
</evidence>
<organism evidence="3 4">
    <name type="scientific">Microbotryum saponariae</name>
    <dbReference type="NCBI Taxonomy" id="289078"/>
    <lineage>
        <taxon>Eukaryota</taxon>
        <taxon>Fungi</taxon>
        <taxon>Dikarya</taxon>
        <taxon>Basidiomycota</taxon>
        <taxon>Pucciniomycotina</taxon>
        <taxon>Microbotryomycetes</taxon>
        <taxon>Microbotryales</taxon>
        <taxon>Microbotryaceae</taxon>
        <taxon>Microbotryum</taxon>
    </lineage>
</organism>
<dbReference type="Proteomes" id="UP000249723">
    <property type="component" value="Unassembled WGS sequence"/>
</dbReference>
<keyword evidence="4" id="KW-1185">Reference proteome</keyword>
<evidence type="ECO:0000256" key="1">
    <source>
        <dbReference type="SAM" id="MobiDB-lite"/>
    </source>
</evidence>
<gene>
    <name evidence="3" type="ORF">BZ3500_MVSOF-1268-A1-R1_CHR5-3G08325</name>
</gene>
<keyword evidence="2" id="KW-0472">Membrane</keyword>
<dbReference type="EMBL" id="FMWP01000017">
    <property type="protein sequence ID" value="SCZ92082.1"/>
    <property type="molecule type" value="Genomic_DNA"/>
</dbReference>
<feature type="transmembrane region" description="Helical" evidence="2">
    <location>
        <begin position="200"/>
        <end position="224"/>
    </location>
</feature>
<reference evidence="4" key="1">
    <citation type="submission" date="2016-10" db="EMBL/GenBank/DDBJ databases">
        <authorList>
            <person name="Jeantristanb JTB J.-T."/>
            <person name="Ricardo R."/>
        </authorList>
    </citation>
    <scope>NUCLEOTIDE SEQUENCE [LARGE SCALE GENOMIC DNA]</scope>
</reference>
<feature type="compositionally biased region" description="Acidic residues" evidence="1">
    <location>
        <begin position="47"/>
        <end position="58"/>
    </location>
</feature>
<keyword evidence="2" id="KW-0812">Transmembrane</keyword>
<dbReference type="AlphaFoldDB" id="A0A2X0M8A7"/>
<sequence length="267" mass="30556">MTVSLTYPPTRGGEYVISLDGAEGQRKDSVWSVSMQSQFGDDHVSLVDDDSDDDDEDGVNDRSELYPIKKRGRIEKSERRNSREGLRRIEWRESYTARGWVDRRGRIESSRLGGTRSATIGPGHECEARLEYIAPSRLKLQEAVGTEPKFLVMDGDDARNFYDLRVIIETVLNLATISRRIPLIPGHVWMRSCRVKTEDYHLFSLFICGFIEVSLEIVFVAVFVRLSASFSIHIIGVIVIDRHWDRVTDCCRQKTSPKVRMEIGQDE</sequence>